<sequence length="137" mass="15858">MCIKRNSFPATQQQALLRTNWVSILPVPCESGQRSVKVTLCTEGSQAQPRAMEHAPPLVLYSRQGDIFSSEFLLKARSLLSLGQRGLMYILQWKVFAHKISYKYGEFFLDHSNIISKKYYILTIKLVLEVEPSWWDF</sequence>
<comment type="caution">
    <text evidence="1">The sequence shown here is derived from an EMBL/GenBank/DDBJ whole genome shotgun (WGS) entry which is preliminary data.</text>
</comment>
<evidence type="ECO:0000313" key="1">
    <source>
        <dbReference type="EMBL" id="KAF6311870.1"/>
    </source>
</evidence>
<evidence type="ECO:0000313" key="2">
    <source>
        <dbReference type="Proteomes" id="UP000558488"/>
    </source>
</evidence>
<dbReference type="AlphaFoldDB" id="A0A7J7UG60"/>
<proteinExistence type="predicted"/>
<accession>A0A7J7UG60</accession>
<name>A0A7J7UG60_PIPKU</name>
<organism evidence="1 2">
    <name type="scientific">Pipistrellus kuhlii</name>
    <name type="common">Kuhl's pipistrelle</name>
    <dbReference type="NCBI Taxonomy" id="59472"/>
    <lineage>
        <taxon>Eukaryota</taxon>
        <taxon>Metazoa</taxon>
        <taxon>Chordata</taxon>
        <taxon>Craniata</taxon>
        <taxon>Vertebrata</taxon>
        <taxon>Euteleostomi</taxon>
        <taxon>Mammalia</taxon>
        <taxon>Eutheria</taxon>
        <taxon>Laurasiatheria</taxon>
        <taxon>Chiroptera</taxon>
        <taxon>Yangochiroptera</taxon>
        <taxon>Vespertilionidae</taxon>
        <taxon>Pipistrellus</taxon>
    </lineage>
</organism>
<dbReference type="Proteomes" id="UP000558488">
    <property type="component" value="Unassembled WGS sequence"/>
</dbReference>
<protein>
    <submittedName>
        <fullName evidence="1">Uncharacterized protein</fullName>
    </submittedName>
</protein>
<gene>
    <name evidence="1" type="ORF">mPipKuh1_009068</name>
</gene>
<reference evidence="1 2" key="1">
    <citation type="journal article" date="2020" name="Nature">
        <title>Six reference-quality genomes reveal evolution of bat adaptations.</title>
        <authorList>
            <person name="Jebb D."/>
            <person name="Huang Z."/>
            <person name="Pippel M."/>
            <person name="Hughes G.M."/>
            <person name="Lavrichenko K."/>
            <person name="Devanna P."/>
            <person name="Winkler S."/>
            <person name="Jermiin L.S."/>
            <person name="Skirmuntt E.C."/>
            <person name="Katzourakis A."/>
            <person name="Burkitt-Gray L."/>
            <person name="Ray D.A."/>
            <person name="Sullivan K.A.M."/>
            <person name="Roscito J.G."/>
            <person name="Kirilenko B.M."/>
            <person name="Davalos L.M."/>
            <person name="Corthals A.P."/>
            <person name="Power M.L."/>
            <person name="Jones G."/>
            <person name="Ransome R.D."/>
            <person name="Dechmann D.K.N."/>
            <person name="Locatelli A.G."/>
            <person name="Puechmaille S.J."/>
            <person name="Fedrigo O."/>
            <person name="Jarvis E.D."/>
            <person name="Hiller M."/>
            <person name="Vernes S.C."/>
            <person name="Myers E.W."/>
            <person name="Teeling E.C."/>
        </authorList>
    </citation>
    <scope>NUCLEOTIDE SEQUENCE [LARGE SCALE GENOMIC DNA]</scope>
    <source>
        <strain evidence="1">MPipKuh1</strain>
        <tissue evidence="1">Flight muscle</tissue>
    </source>
</reference>
<keyword evidence="2" id="KW-1185">Reference proteome</keyword>
<dbReference type="EMBL" id="JACAGB010000020">
    <property type="protein sequence ID" value="KAF6311870.1"/>
    <property type="molecule type" value="Genomic_DNA"/>
</dbReference>